<feature type="domain" description="Aconitase/3-isopropylmalate dehydratase large subunit alpha/beta/alpha" evidence="4">
    <location>
        <begin position="68"/>
        <end position="494"/>
    </location>
</feature>
<dbReference type="GO" id="GO:0046872">
    <property type="term" value="F:metal ion binding"/>
    <property type="evidence" value="ECO:0007669"/>
    <property type="project" value="UniProtKB-KW"/>
</dbReference>
<dbReference type="InterPro" id="IPR015931">
    <property type="entry name" value="Acnase/IPM_dHydase_lsu_aba_1/3"/>
</dbReference>
<sequence>MVKICRNGVWILKGREIIEDCPENQGRLKHLSASPGAGSREAARRGTMAASILLAHHDASQGPDLPKELKLKFDAMASHDITFVNIIQTAKVSGLDEFPIPYVLTNCHNSLCAVGGTINSDDHLFGLSAARRYGGVFVPPHLAVIHSYMREAHASCGKMILGSDSHTRYGSLGTMGIGEGGGELVKQLLRQTCDAPWPRVIAVYLTGRLRRGTGPQDVALAIIGAVFKDGFAKNAVLEFLGDAIGELSADFRAGIDVMTTETACWSSIWETDETTRQYFGVHKREDDYKRMFPANVAYYDAMIYVDLSSIKPMIALPFHPSNVYELDELLSNPGDIFRQVEKDAEEVIENPSLKLKLTDKIDSKGRIRVDQAVVAGCAGGTFDNLMALRSILDKSNLENSKFESDVPGFALSVYPGSQPIFLELAKNGAVASLISRGAIVRSAFCGPCFGAGDVPPNNGLSIRHTTRNFPNREGSKPGEGQISSVCLMDARSIAATALNNGYLTSIESLDAGIPWEERVTPYHFDPSPYQKKVYYGIGKPDKTAELRYGPNITDWPPMDSLGENLLVKVISFITDPVTTTDELIPSGETSSFRSNPVGLAEFTLSRKDPAYVGKAKAVREASRVLISGAEEYLPELPIVLEAIKALRSPGSVQLGSAIFCRKPGDGSAREQAASCQRVLGGSANFANEYATKRYRSNLINWGILPFIIDGEPPFKNGDYVFIPGIAAALREGAATVAAFVISGSGTASFTLNVPELNSAERELLLAGSLINFNRDSSS</sequence>
<dbReference type="AlphaFoldDB" id="A0A806KQZ7"/>
<proteinExistence type="predicted"/>
<evidence type="ECO:0000256" key="1">
    <source>
        <dbReference type="ARBA" id="ARBA00022723"/>
    </source>
</evidence>
<dbReference type="NCBIfam" id="NF008503">
    <property type="entry name" value="PRK11413.1"/>
    <property type="match status" value="1"/>
</dbReference>
<dbReference type="InterPro" id="IPR036008">
    <property type="entry name" value="Aconitase_4Fe-4S_dom"/>
</dbReference>
<dbReference type="GO" id="GO:0003994">
    <property type="term" value="F:aconitate hydratase activity"/>
    <property type="evidence" value="ECO:0007669"/>
    <property type="project" value="TreeGrafter"/>
</dbReference>
<keyword evidence="2" id="KW-0408">Iron</keyword>
<keyword evidence="1" id="KW-0479">Metal-binding</keyword>
<keyword evidence="3" id="KW-0411">Iron-sulfur</keyword>
<name>A0A806KQZ7_9BACT</name>
<dbReference type="InterPro" id="IPR050926">
    <property type="entry name" value="Aconitase/IPM_isomerase"/>
</dbReference>
<dbReference type="InterPro" id="IPR001030">
    <property type="entry name" value="Acoase/IPM_deHydtase_lsu_aba"/>
</dbReference>
<dbReference type="Pfam" id="PF00330">
    <property type="entry name" value="Aconitase"/>
    <property type="match status" value="1"/>
</dbReference>
<accession>A0A806KQZ7</accession>
<dbReference type="Gene3D" id="3.30.499.10">
    <property type="entry name" value="Aconitase, domain 3"/>
    <property type="match status" value="2"/>
</dbReference>
<protein>
    <submittedName>
        <fullName evidence="5">Putative enzyme</fullName>
    </submittedName>
</protein>
<reference evidence="5" key="1">
    <citation type="submission" date="2012-03" db="EMBL/GenBank/DDBJ databases">
        <title>Functional metagenomics reveals considerable lignocellulase gene clusters in the gut microbiome of a wood-feeding higher termite.</title>
        <authorList>
            <person name="Liu N."/>
        </authorList>
    </citation>
    <scope>NUCLEOTIDE SEQUENCE</scope>
</reference>
<organism evidence="5">
    <name type="scientific">uncultured bacterium contig00014</name>
    <dbReference type="NCBI Taxonomy" id="1181505"/>
    <lineage>
        <taxon>Bacteria</taxon>
        <taxon>environmental samples</taxon>
    </lineage>
</organism>
<dbReference type="GO" id="GO:0051539">
    <property type="term" value="F:4 iron, 4 sulfur cluster binding"/>
    <property type="evidence" value="ECO:0007669"/>
    <property type="project" value="TreeGrafter"/>
</dbReference>
<dbReference type="GO" id="GO:0006099">
    <property type="term" value="P:tricarboxylic acid cycle"/>
    <property type="evidence" value="ECO:0007669"/>
    <property type="project" value="TreeGrafter"/>
</dbReference>
<dbReference type="Gene3D" id="3.20.19.10">
    <property type="entry name" value="Aconitase, domain 4"/>
    <property type="match status" value="1"/>
</dbReference>
<evidence type="ECO:0000259" key="4">
    <source>
        <dbReference type="Pfam" id="PF00330"/>
    </source>
</evidence>
<dbReference type="EMBL" id="JQ844230">
    <property type="protein sequence ID" value="AGS53359.1"/>
    <property type="molecule type" value="Genomic_DNA"/>
</dbReference>
<dbReference type="GO" id="GO:0005829">
    <property type="term" value="C:cytosol"/>
    <property type="evidence" value="ECO:0007669"/>
    <property type="project" value="TreeGrafter"/>
</dbReference>
<dbReference type="PANTHER" id="PTHR43160:SF3">
    <property type="entry name" value="ACONITATE HYDRATASE, MITOCHONDRIAL"/>
    <property type="match status" value="1"/>
</dbReference>
<dbReference type="SUPFAM" id="SSF52016">
    <property type="entry name" value="LeuD/IlvD-like"/>
    <property type="match status" value="1"/>
</dbReference>
<evidence type="ECO:0000256" key="2">
    <source>
        <dbReference type="ARBA" id="ARBA00023004"/>
    </source>
</evidence>
<dbReference type="InterPro" id="IPR015928">
    <property type="entry name" value="Aconitase/3IPM_dehydase_swvl"/>
</dbReference>
<dbReference type="SUPFAM" id="SSF53732">
    <property type="entry name" value="Aconitase iron-sulfur domain"/>
    <property type="match status" value="1"/>
</dbReference>
<evidence type="ECO:0000313" key="5">
    <source>
        <dbReference type="EMBL" id="AGS53359.1"/>
    </source>
</evidence>
<evidence type="ECO:0000256" key="3">
    <source>
        <dbReference type="ARBA" id="ARBA00023014"/>
    </source>
</evidence>
<dbReference type="PANTHER" id="PTHR43160">
    <property type="entry name" value="ACONITATE HYDRATASE B"/>
    <property type="match status" value="1"/>
</dbReference>